<dbReference type="GeneID" id="64626250"/>
<evidence type="ECO:0000313" key="1">
    <source>
        <dbReference type="EMBL" id="KAG1827389.1"/>
    </source>
</evidence>
<protein>
    <submittedName>
        <fullName evidence="1">Uncharacterized protein</fullName>
    </submittedName>
</protein>
<keyword evidence="2" id="KW-1185">Reference proteome</keyword>
<proteinExistence type="predicted"/>
<accession>A0A9P7EPU4</accession>
<organism evidence="1 2">
    <name type="scientific">Suillus subaureus</name>
    <dbReference type="NCBI Taxonomy" id="48587"/>
    <lineage>
        <taxon>Eukaryota</taxon>
        <taxon>Fungi</taxon>
        <taxon>Dikarya</taxon>
        <taxon>Basidiomycota</taxon>
        <taxon>Agaricomycotina</taxon>
        <taxon>Agaricomycetes</taxon>
        <taxon>Agaricomycetidae</taxon>
        <taxon>Boletales</taxon>
        <taxon>Suillineae</taxon>
        <taxon>Suillaceae</taxon>
        <taxon>Suillus</taxon>
    </lineage>
</organism>
<name>A0A9P7EPU4_9AGAM</name>
<comment type="caution">
    <text evidence="1">The sequence shown here is derived from an EMBL/GenBank/DDBJ whole genome shotgun (WGS) entry which is preliminary data.</text>
</comment>
<gene>
    <name evidence="1" type="ORF">BJ212DRAFT_1294676</name>
</gene>
<reference evidence="1" key="1">
    <citation type="journal article" date="2020" name="New Phytol.">
        <title>Comparative genomics reveals dynamic genome evolution in host specialist ectomycorrhizal fungi.</title>
        <authorList>
            <person name="Lofgren L.A."/>
            <person name="Nguyen N.H."/>
            <person name="Vilgalys R."/>
            <person name="Ruytinx J."/>
            <person name="Liao H.L."/>
            <person name="Branco S."/>
            <person name="Kuo A."/>
            <person name="LaButti K."/>
            <person name="Lipzen A."/>
            <person name="Andreopoulos W."/>
            <person name="Pangilinan J."/>
            <person name="Riley R."/>
            <person name="Hundley H."/>
            <person name="Na H."/>
            <person name="Barry K."/>
            <person name="Grigoriev I.V."/>
            <person name="Stajich J.E."/>
            <person name="Kennedy P.G."/>
        </authorList>
    </citation>
    <scope>NUCLEOTIDE SEQUENCE</scope>
    <source>
        <strain evidence="1">MN1</strain>
    </source>
</reference>
<evidence type="ECO:0000313" key="2">
    <source>
        <dbReference type="Proteomes" id="UP000807769"/>
    </source>
</evidence>
<dbReference type="RefSeq" id="XP_041200236.1">
    <property type="nucleotide sequence ID" value="XM_041332233.1"/>
</dbReference>
<dbReference type="EMBL" id="JABBWG010000001">
    <property type="protein sequence ID" value="KAG1827389.1"/>
    <property type="molecule type" value="Genomic_DNA"/>
</dbReference>
<dbReference type="AlphaFoldDB" id="A0A9P7EPU4"/>
<dbReference type="Proteomes" id="UP000807769">
    <property type="component" value="Unassembled WGS sequence"/>
</dbReference>
<sequence length="172" mass="19699">MRIWSTPAMQLCYKPILPKAAHLHRQADGKLKQGVLQKWTHNCTTKFNIYVPHNLVACLHIIVLCSNLHSHPPPTPVKVPTPLVDIFHELLAPMKWKLIDATPHWIYLDTAFIQGLHKVLGWDFPDGHNTTLQDLHPSLANLDHVHYLLAEEHTKLPLEQCYVCCAETHIIK</sequence>
<dbReference type="OrthoDB" id="2684221at2759"/>